<dbReference type="InterPro" id="IPR003808">
    <property type="entry name" value="Fe-S_metab-assoc_dom"/>
</dbReference>
<proteinExistence type="inferred from homology"/>
<dbReference type="PANTHER" id="PTHR43597:SF5">
    <property type="entry name" value="SUFE-LIKE PROTEIN 2, CHLOROPLASTIC"/>
    <property type="match status" value="1"/>
</dbReference>
<name>A0A9W6N1J0_9HYPH</name>
<dbReference type="Proteomes" id="UP001143370">
    <property type="component" value="Unassembled WGS sequence"/>
</dbReference>
<keyword evidence="4" id="KW-1185">Reference proteome</keyword>
<evidence type="ECO:0000313" key="3">
    <source>
        <dbReference type="EMBL" id="GLK74246.1"/>
    </source>
</evidence>
<organism evidence="3 4">
    <name type="scientific">Ancylobacter dichloromethanicus</name>
    <dbReference type="NCBI Taxonomy" id="518825"/>
    <lineage>
        <taxon>Bacteria</taxon>
        <taxon>Pseudomonadati</taxon>
        <taxon>Pseudomonadota</taxon>
        <taxon>Alphaproteobacteria</taxon>
        <taxon>Hyphomicrobiales</taxon>
        <taxon>Xanthobacteraceae</taxon>
        <taxon>Ancylobacter</taxon>
    </lineage>
</organism>
<evidence type="ECO:0000256" key="1">
    <source>
        <dbReference type="ARBA" id="ARBA00010282"/>
    </source>
</evidence>
<evidence type="ECO:0000259" key="2">
    <source>
        <dbReference type="Pfam" id="PF02657"/>
    </source>
</evidence>
<feature type="domain" description="Fe-S metabolism associated" evidence="2">
    <location>
        <begin position="9"/>
        <end position="132"/>
    </location>
</feature>
<dbReference type="EMBL" id="BSFJ01000035">
    <property type="protein sequence ID" value="GLK74246.1"/>
    <property type="molecule type" value="Genomic_DNA"/>
</dbReference>
<dbReference type="Gene3D" id="3.90.1010.10">
    <property type="match status" value="1"/>
</dbReference>
<comment type="similarity">
    <text evidence="1">Belongs to the SufE family.</text>
</comment>
<reference evidence="3" key="2">
    <citation type="submission" date="2023-01" db="EMBL/GenBank/DDBJ databases">
        <authorList>
            <person name="Sun Q."/>
            <person name="Evtushenko L."/>
        </authorList>
    </citation>
    <scope>NUCLEOTIDE SEQUENCE</scope>
    <source>
        <strain evidence="3">VKM B-2484</strain>
    </source>
</reference>
<accession>A0A9W6N1J0</accession>
<dbReference type="Pfam" id="PF02657">
    <property type="entry name" value="SufE"/>
    <property type="match status" value="1"/>
</dbReference>
<comment type="caution">
    <text evidence="3">The sequence shown here is derived from an EMBL/GenBank/DDBJ whole genome shotgun (WGS) entry which is preliminary data.</text>
</comment>
<reference evidence="3" key="1">
    <citation type="journal article" date="2014" name="Int. J. Syst. Evol. Microbiol.">
        <title>Complete genome sequence of Corynebacterium casei LMG S-19264T (=DSM 44701T), isolated from a smear-ripened cheese.</title>
        <authorList>
            <consortium name="US DOE Joint Genome Institute (JGI-PGF)"/>
            <person name="Walter F."/>
            <person name="Albersmeier A."/>
            <person name="Kalinowski J."/>
            <person name="Ruckert C."/>
        </authorList>
    </citation>
    <scope>NUCLEOTIDE SEQUENCE</scope>
    <source>
        <strain evidence="3">VKM B-2484</strain>
    </source>
</reference>
<dbReference type="PANTHER" id="PTHR43597">
    <property type="entry name" value="SULFUR ACCEPTOR PROTEIN CSDE"/>
    <property type="match status" value="1"/>
</dbReference>
<protein>
    <submittedName>
        <fullName evidence="3">Cysteine desulfurization protein SufE</fullName>
    </submittedName>
</protein>
<gene>
    <name evidence="3" type="ORF">GCM10017643_43640</name>
</gene>
<dbReference type="AlphaFoldDB" id="A0A9W6N1J0"/>
<dbReference type="SUPFAM" id="SSF82649">
    <property type="entry name" value="SufE/NifU"/>
    <property type="match status" value="1"/>
</dbReference>
<sequence length="144" mass="16040">MTSKIDSIIEDFELLDNWDDRYRYLIELGRALPPFPEERRTEQAKVQGCASQVWLVSETKQGENGPRLALLGDSDAHIVRGLVAILLALYSDRPARDILATDPGAVFARIGLKDHLTPQRSNGLRSMVERIRGEARKALADTAA</sequence>
<dbReference type="RefSeq" id="WP_213368995.1">
    <property type="nucleotide sequence ID" value="NZ_BSFJ01000035.1"/>
</dbReference>
<evidence type="ECO:0000313" key="4">
    <source>
        <dbReference type="Proteomes" id="UP001143370"/>
    </source>
</evidence>